<organism evidence="2 3">
    <name type="scientific">Lactuca saligna</name>
    <name type="common">Willowleaf lettuce</name>
    <dbReference type="NCBI Taxonomy" id="75948"/>
    <lineage>
        <taxon>Eukaryota</taxon>
        <taxon>Viridiplantae</taxon>
        <taxon>Streptophyta</taxon>
        <taxon>Embryophyta</taxon>
        <taxon>Tracheophyta</taxon>
        <taxon>Spermatophyta</taxon>
        <taxon>Magnoliopsida</taxon>
        <taxon>eudicotyledons</taxon>
        <taxon>Gunneridae</taxon>
        <taxon>Pentapetalae</taxon>
        <taxon>asterids</taxon>
        <taxon>campanulids</taxon>
        <taxon>Asterales</taxon>
        <taxon>Asteraceae</taxon>
        <taxon>Cichorioideae</taxon>
        <taxon>Cichorieae</taxon>
        <taxon>Lactucinae</taxon>
        <taxon>Lactuca</taxon>
    </lineage>
</organism>
<reference evidence="2" key="1">
    <citation type="submission" date="2023-04" db="EMBL/GenBank/DDBJ databases">
        <authorList>
            <person name="Vijverberg K."/>
            <person name="Xiong W."/>
            <person name="Schranz E."/>
        </authorList>
    </citation>
    <scope>NUCLEOTIDE SEQUENCE</scope>
</reference>
<proteinExistence type="predicted"/>
<dbReference type="EMBL" id="OX465082">
    <property type="protein sequence ID" value="CAI9289870.1"/>
    <property type="molecule type" value="Genomic_DNA"/>
</dbReference>
<evidence type="ECO:0000256" key="1">
    <source>
        <dbReference type="SAM" id="MobiDB-lite"/>
    </source>
</evidence>
<accession>A0AA36EDK0</accession>
<keyword evidence="3" id="KW-1185">Reference proteome</keyword>
<name>A0AA36EDK0_LACSI</name>
<dbReference type="AlphaFoldDB" id="A0AA36EDK0"/>
<protein>
    <submittedName>
        <fullName evidence="2">Uncharacterized protein</fullName>
    </submittedName>
</protein>
<sequence length="136" mass="15453">MEGSSTDDQSTTTETTSIVAAPVTTPPLIGSRGSMVLDTDEAGLEASFLNSHSKVEIVDMLRKHIYNDELEQNSHPQRHWKTKPVSDINQHAENHFSLQTRSTSKGFLLHFEDIRMKVWRFRDFVTHTLIVARATF</sequence>
<evidence type="ECO:0000313" key="2">
    <source>
        <dbReference type="EMBL" id="CAI9289870.1"/>
    </source>
</evidence>
<feature type="compositionally biased region" description="Low complexity" evidence="1">
    <location>
        <begin position="1"/>
        <end position="17"/>
    </location>
</feature>
<dbReference type="Proteomes" id="UP001177003">
    <property type="component" value="Chromosome 6"/>
</dbReference>
<feature type="region of interest" description="Disordered" evidence="1">
    <location>
        <begin position="1"/>
        <end position="26"/>
    </location>
</feature>
<evidence type="ECO:0000313" key="3">
    <source>
        <dbReference type="Proteomes" id="UP001177003"/>
    </source>
</evidence>
<gene>
    <name evidence="2" type="ORF">LSALG_LOCUS29089</name>
</gene>